<dbReference type="Pfam" id="PF10282">
    <property type="entry name" value="Lactonase"/>
    <property type="match status" value="1"/>
</dbReference>
<evidence type="ECO:0000313" key="2">
    <source>
        <dbReference type="EMBL" id="MBC8578445.1"/>
    </source>
</evidence>
<dbReference type="InterPro" id="IPR011048">
    <property type="entry name" value="Haem_d1_sf"/>
</dbReference>
<name>A0A926EH25_9FIRM</name>
<dbReference type="RefSeq" id="WP_249331417.1">
    <property type="nucleotide sequence ID" value="NZ_JACRSY010000003.1"/>
</dbReference>
<dbReference type="InterPro" id="IPR019405">
    <property type="entry name" value="Lactonase_7-beta_prop"/>
</dbReference>
<dbReference type="PANTHER" id="PTHR30344">
    <property type="entry name" value="6-PHOSPHOGLUCONOLACTONASE-RELATED"/>
    <property type="match status" value="1"/>
</dbReference>
<dbReference type="SUPFAM" id="SSF51004">
    <property type="entry name" value="C-terminal (heme d1) domain of cytochrome cd1-nitrite reductase"/>
    <property type="match status" value="1"/>
</dbReference>
<protein>
    <submittedName>
        <fullName evidence="2">Beta-propeller fold lactonase family protein</fullName>
    </submittedName>
</protein>
<proteinExistence type="inferred from homology"/>
<reference evidence="2" key="1">
    <citation type="submission" date="2020-08" db="EMBL/GenBank/DDBJ databases">
        <title>Genome public.</title>
        <authorList>
            <person name="Liu C."/>
            <person name="Sun Q."/>
        </authorList>
    </citation>
    <scope>NUCLEOTIDE SEQUENCE</scope>
    <source>
        <strain evidence="2">NSJ-12</strain>
    </source>
</reference>
<comment type="similarity">
    <text evidence="1">Belongs to the cycloisomerase 2 family.</text>
</comment>
<gene>
    <name evidence="2" type="ORF">H8718_02715</name>
</gene>
<dbReference type="PANTHER" id="PTHR30344:SF1">
    <property type="entry name" value="6-PHOSPHOGLUCONOLACTONASE"/>
    <property type="match status" value="1"/>
</dbReference>
<keyword evidence="3" id="KW-1185">Reference proteome</keyword>
<evidence type="ECO:0000256" key="1">
    <source>
        <dbReference type="ARBA" id="ARBA00005564"/>
    </source>
</evidence>
<accession>A0A926EH25</accession>
<sequence length="335" mass="37943">MYSLLMTGYNVEDYPSLKIFSLSNHSLTQITELNPINPSFACHLHNLLFTLSEVDNKAQIQMYLFEDNRLYFLDQLTFEGGGLCHISYSPKHRTLFGACYQTGHIFSVGVLNHKFTTLKSLIHLPALPKDGFSRAHCTQMDSNENFLYAINIHTDQIYCYKVENGALISNTNFSSLHLPSGNGPRHIIFHPTLPIGYIITEYSNKIFVTQQDPSTGTLQILQEITTLPIDYEGTSYCSNCIITPNQKYLLAANRGHNSITRFEIQVDGSLKKLNLYPCGGIWPRHITCTHDGKLLMVCNQNSNEVTLFRLDENTSTILEDIAHIPFPNPSFIEEL</sequence>
<dbReference type="Proteomes" id="UP000655830">
    <property type="component" value="Unassembled WGS sequence"/>
</dbReference>
<organism evidence="2 3">
    <name type="scientific">Zhenhengia yiwuensis</name>
    <dbReference type="NCBI Taxonomy" id="2763666"/>
    <lineage>
        <taxon>Bacteria</taxon>
        <taxon>Bacillati</taxon>
        <taxon>Bacillota</taxon>
        <taxon>Clostridia</taxon>
        <taxon>Lachnospirales</taxon>
        <taxon>Lachnospiraceae</taxon>
        <taxon>Zhenhengia</taxon>
    </lineage>
</organism>
<evidence type="ECO:0000313" key="3">
    <source>
        <dbReference type="Proteomes" id="UP000655830"/>
    </source>
</evidence>
<dbReference type="EMBL" id="JACRSY010000003">
    <property type="protein sequence ID" value="MBC8578445.1"/>
    <property type="molecule type" value="Genomic_DNA"/>
</dbReference>
<dbReference type="AlphaFoldDB" id="A0A926EH25"/>
<dbReference type="Gene3D" id="2.130.10.10">
    <property type="entry name" value="YVTN repeat-like/Quinoprotein amine dehydrogenase"/>
    <property type="match status" value="1"/>
</dbReference>
<dbReference type="InterPro" id="IPR050282">
    <property type="entry name" value="Cycloisomerase_2"/>
</dbReference>
<dbReference type="GO" id="GO:0017057">
    <property type="term" value="F:6-phosphogluconolactonase activity"/>
    <property type="evidence" value="ECO:0007669"/>
    <property type="project" value="TreeGrafter"/>
</dbReference>
<dbReference type="InterPro" id="IPR015943">
    <property type="entry name" value="WD40/YVTN_repeat-like_dom_sf"/>
</dbReference>
<comment type="caution">
    <text evidence="2">The sequence shown here is derived from an EMBL/GenBank/DDBJ whole genome shotgun (WGS) entry which is preliminary data.</text>
</comment>